<accession>A0ABP8UKD1</accession>
<dbReference type="EMBL" id="BAABHK010000012">
    <property type="protein sequence ID" value="GAA4633777.1"/>
    <property type="molecule type" value="Genomic_DNA"/>
</dbReference>
<comment type="caution">
    <text evidence="1">The sequence shown here is derived from an EMBL/GenBank/DDBJ whole genome shotgun (WGS) entry which is preliminary data.</text>
</comment>
<sequence length="89" mass="10733">MLIGVPGQRKRKWRREDLQRRLKAAYEERAGHWEVVFQTCDEAEWRDFRRRFASEFEAVDPSMVRVDMLCGRLVQPTTYRMSVFVPEPE</sequence>
<name>A0ABP8UKD1_9ACTN</name>
<keyword evidence="2" id="KW-1185">Reference proteome</keyword>
<organism evidence="1 2">
    <name type="scientific">Actinoallomurus vinaceus</name>
    <dbReference type="NCBI Taxonomy" id="1080074"/>
    <lineage>
        <taxon>Bacteria</taxon>
        <taxon>Bacillati</taxon>
        <taxon>Actinomycetota</taxon>
        <taxon>Actinomycetes</taxon>
        <taxon>Streptosporangiales</taxon>
        <taxon>Thermomonosporaceae</taxon>
        <taxon>Actinoallomurus</taxon>
    </lineage>
</organism>
<protein>
    <submittedName>
        <fullName evidence="1">Uncharacterized protein</fullName>
    </submittedName>
</protein>
<proteinExistence type="predicted"/>
<dbReference type="Proteomes" id="UP001501442">
    <property type="component" value="Unassembled WGS sequence"/>
</dbReference>
<reference evidence="2" key="1">
    <citation type="journal article" date="2019" name="Int. J. Syst. Evol. Microbiol.">
        <title>The Global Catalogue of Microorganisms (GCM) 10K type strain sequencing project: providing services to taxonomists for standard genome sequencing and annotation.</title>
        <authorList>
            <consortium name="The Broad Institute Genomics Platform"/>
            <consortium name="The Broad Institute Genome Sequencing Center for Infectious Disease"/>
            <person name="Wu L."/>
            <person name="Ma J."/>
        </authorList>
    </citation>
    <scope>NUCLEOTIDE SEQUENCE [LARGE SCALE GENOMIC DNA]</scope>
    <source>
        <strain evidence="2">JCM 17939</strain>
    </source>
</reference>
<evidence type="ECO:0000313" key="2">
    <source>
        <dbReference type="Proteomes" id="UP001501442"/>
    </source>
</evidence>
<gene>
    <name evidence="1" type="ORF">GCM10023196_072670</name>
</gene>
<evidence type="ECO:0000313" key="1">
    <source>
        <dbReference type="EMBL" id="GAA4633777.1"/>
    </source>
</evidence>